<dbReference type="Proteomes" id="UP001380953">
    <property type="component" value="Unassembled WGS sequence"/>
</dbReference>
<comment type="caution">
    <text evidence="1">The sequence shown here is derived from an EMBL/GenBank/DDBJ whole genome shotgun (WGS) entry which is preliminary data.</text>
</comment>
<sequence>MGLLAHIGELRRRLLICAGVFLVLFIGGFWAARPVIEWLERSGEALGMSLHVFRVTDALSIMVQSAFWIAIILIFPLVLFQIWQFVKPGLYEAERRLTLLYIPAIFMLFLIGATFAYTIVFPTVLRFMFGLSAELGLTPVIGIREYFDFMLRLVVPFGILFELPLLLMLLTKLGIVTPVSLRKIRKYAYFALLVSAGFIAPPDAFSLLIVTFPLILLYEIGIGISSLSQPKR</sequence>
<accession>A0ACC6PH48</accession>
<name>A0ACC6PH48_9BACL</name>
<gene>
    <name evidence="1" type="primary">tatC</name>
    <name evidence="1" type="ORF">WKI47_20485</name>
</gene>
<evidence type="ECO:0000313" key="1">
    <source>
        <dbReference type="EMBL" id="MEJ8306289.1"/>
    </source>
</evidence>
<keyword evidence="2" id="KW-1185">Reference proteome</keyword>
<protein>
    <submittedName>
        <fullName evidence="1">Twin-arginine translocase subunit TatC</fullName>
    </submittedName>
</protein>
<organism evidence="1 2">
    <name type="scientific">Saccharibacillus sacchari</name>
    <dbReference type="NCBI Taxonomy" id="456493"/>
    <lineage>
        <taxon>Bacteria</taxon>
        <taxon>Bacillati</taxon>
        <taxon>Bacillota</taxon>
        <taxon>Bacilli</taxon>
        <taxon>Bacillales</taxon>
        <taxon>Paenibacillaceae</taxon>
        <taxon>Saccharibacillus</taxon>
    </lineage>
</organism>
<dbReference type="EMBL" id="JBBKAR010000052">
    <property type="protein sequence ID" value="MEJ8306289.1"/>
    <property type="molecule type" value="Genomic_DNA"/>
</dbReference>
<proteinExistence type="predicted"/>
<evidence type="ECO:0000313" key="2">
    <source>
        <dbReference type="Proteomes" id="UP001380953"/>
    </source>
</evidence>
<reference evidence="1" key="1">
    <citation type="submission" date="2024-03" db="EMBL/GenBank/DDBJ databases">
        <title>Whole genome sequecning of epiphytes from Marcgravia umbellata leaves.</title>
        <authorList>
            <person name="Kumar G."/>
            <person name="Savka M.A."/>
        </authorList>
    </citation>
    <scope>NUCLEOTIDE SEQUENCE</scope>
    <source>
        <strain evidence="1">RIT_BL5</strain>
    </source>
</reference>